<dbReference type="InterPro" id="IPR057739">
    <property type="entry name" value="Glyco_hydro_29_N"/>
</dbReference>
<dbReference type="Pfam" id="PF01120">
    <property type="entry name" value="Alpha_L_fucos"/>
    <property type="match status" value="1"/>
</dbReference>
<evidence type="ECO:0000313" key="8">
    <source>
        <dbReference type="EMBL" id="MBR7836758.1"/>
    </source>
</evidence>
<gene>
    <name evidence="8" type="ORF">KDL01_25990</name>
</gene>
<evidence type="ECO:0000256" key="2">
    <source>
        <dbReference type="ARBA" id="ARBA00007951"/>
    </source>
</evidence>
<dbReference type="InterPro" id="IPR017853">
    <property type="entry name" value="GH"/>
</dbReference>
<evidence type="ECO:0000256" key="3">
    <source>
        <dbReference type="ARBA" id="ARBA00012662"/>
    </source>
</evidence>
<dbReference type="AlphaFoldDB" id="A0A941IU18"/>
<evidence type="ECO:0000313" key="9">
    <source>
        <dbReference type="Proteomes" id="UP000675781"/>
    </source>
</evidence>
<keyword evidence="5" id="KW-0378">Hydrolase</keyword>
<keyword evidence="6" id="KW-0326">Glycosidase</keyword>
<keyword evidence="9" id="KW-1185">Reference proteome</keyword>
<dbReference type="RefSeq" id="WP_212531231.1">
    <property type="nucleotide sequence ID" value="NZ_JAGSOG010000159.1"/>
</dbReference>
<evidence type="ECO:0000256" key="6">
    <source>
        <dbReference type="ARBA" id="ARBA00023295"/>
    </source>
</evidence>
<dbReference type="GO" id="GO:0005764">
    <property type="term" value="C:lysosome"/>
    <property type="evidence" value="ECO:0007669"/>
    <property type="project" value="TreeGrafter"/>
</dbReference>
<keyword evidence="4" id="KW-0732">Signal</keyword>
<dbReference type="SUPFAM" id="SSF51445">
    <property type="entry name" value="(Trans)glycosidases"/>
    <property type="match status" value="1"/>
</dbReference>
<proteinExistence type="inferred from homology"/>
<dbReference type="PRINTS" id="PR00741">
    <property type="entry name" value="GLHYDRLASE29"/>
</dbReference>
<protein>
    <recommendedName>
        <fullName evidence="3">alpha-L-fucosidase</fullName>
        <ecNumber evidence="3">3.2.1.51</ecNumber>
    </recommendedName>
</protein>
<name>A0A941IU18_9ACTN</name>
<evidence type="ECO:0000256" key="4">
    <source>
        <dbReference type="ARBA" id="ARBA00022729"/>
    </source>
</evidence>
<dbReference type="GO" id="GO:0006004">
    <property type="term" value="P:fucose metabolic process"/>
    <property type="evidence" value="ECO:0007669"/>
    <property type="project" value="InterPro"/>
</dbReference>
<accession>A0A941IU18</accession>
<reference evidence="8" key="1">
    <citation type="submission" date="2021-04" db="EMBL/GenBank/DDBJ databases">
        <title>Genome based classification of Actinospica acidithermotolerans sp. nov., an actinobacterium isolated from an Indonesian hot spring.</title>
        <authorList>
            <person name="Kusuma A.B."/>
            <person name="Putra K.E."/>
            <person name="Nafisah S."/>
            <person name="Loh J."/>
            <person name="Nouioui I."/>
            <person name="Goodfellow M."/>
        </authorList>
    </citation>
    <scope>NUCLEOTIDE SEQUENCE</scope>
    <source>
        <strain evidence="8">CSCA 57</strain>
    </source>
</reference>
<dbReference type="EC" id="3.2.1.51" evidence="3"/>
<evidence type="ECO:0000256" key="1">
    <source>
        <dbReference type="ARBA" id="ARBA00004071"/>
    </source>
</evidence>
<sequence>MTTPSTPPLPVPLRAYLDNRGFARAGRGAGTADLDGVGHALPVEELPRPEGEGADGRCEIGGVPYLLVPLAESDAPLDNVVARGQRIELPPVSAHSALLLAAGSVARPIGTGSSAAVSGAFTVLYTDGATSTTTLTAPGYLGPGGVFEAGYRYGPDGGVQEQTTVSLWCLEVPLDPERVPAALVLPATADAASDEVVAGEAARSGSAAPQLHVFALTLQPRVPGGAALAVRGARCTPAMLGDAPQTVEATLVNVGDAWLTEADELTVSLTVPLAADDHASSTTTTAHIRALAPGEQARVRIGLTAPAGIAPGTPAEGRLVLHRAGRPAQQVSVPLTLGVPDYATTTASLRTHRAPHWFTGGKFGIFIHWGVYSVPAWAPVGEDYSEWYWARMDDPETATHRHHSREWGEDFAYDDFIPMFTADRFDPRDWVELIAAAGARYFVFTAKHHDGFCLWDTALSQRSCAHLGPKRDLLRELLDAADRHAPGLYQGIYFSQPEFFNPDAPWYEHAPRNPYTGESVPYTGYTPGYDYIHDYQGGQTRELVELFDPDLIWFDISGAANDSVHVVPGYYNQAKNRPAPKDVAVNSRGGIYAYDFRTPEYATFAGTVPAAWEASRGLDPHSYGYNAATPEDAYMTTTEAVRQLVDIVSKNGNFLLDIGPRADGTIPQVMRERLTELGAWLRVNGEAVYDTTPWWRAAELGDLRFTLKGAGAGDGTGESDEAFYIHALTEPGDRLVVEAAVPIRPGSRVTLCGYAEQLTWSHDASGALVVEVPQAARESGSHVWVFKVSAPRD</sequence>
<dbReference type="EMBL" id="JAGSOG010000159">
    <property type="protein sequence ID" value="MBR7836758.1"/>
    <property type="molecule type" value="Genomic_DNA"/>
</dbReference>
<comment type="function">
    <text evidence="1">Alpha-L-fucosidase is responsible for hydrolyzing the alpha-1,6-linked fucose joined to the reducing-end N-acetylglucosamine of the carbohydrate moieties of glycoproteins.</text>
</comment>
<dbReference type="InterPro" id="IPR016286">
    <property type="entry name" value="FUC_metazoa-typ"/>
</dbReference>
<dbReference type="Gene3D" id="3.20.20.80">
    <property type="entry name" value="Glycosidases"/>
    <property type="match status" value="1"/>
</dbReference>
<dbReference type="InterPro" id="IPR000933">
    <property type="entry name" value="Glyco_hydro_29"/>
</dbReference>
<organism evidence="8 9">
    <name type="scientific">Actinospica durhamensis</name>
    <dbReference type="NCBI Taxonomy" id="1508375"/>
    <lineage>
        <taxon>Bacteria</taxon>
        <taxon>Bacillati</taxon>
        <taxon>Actinomycetota</taxon>
        <taxon>Actinomycetes</taxon>
        <taxon>Catenulisporales</taxon>
        <taxon>Actinospicaceae</taxon>
        <taxon>Actinospica</taxon>
    </lineage>
</organism>
<dbReference type="SMART" id="SM00812">
    <property type="entry name" value="Alpha_L_fucos"/>
    <property type="match status" value="1"/>
</dbReference>
<dbReference type="PANTHER" id="PTHR10030:SF37">
    <property type="entry name" value="ALPHA-L-FUCOSIDASE-RELATED"/>
    <property type="match status" value="1"/>
</dbReference>
<dbReference type="PANTHER" id="PTHR10030">
    <property type="entry name" value="ALPHA-L-FUCOSIDASE"/>
    <property type="match status" value="1"/>
</dbReference>
<feature type="domain" description="Glycoside hydrolase family 29 N-terminal" evidence="7">
    <location>
        <begin position="341"/>
        <end position="686"/>
    </location>
</feature>
<comment type="caution">
    <text evidence="8">The sequence shown here is derived from an EMBL/GenBank/DDBJ whole genome shotgun (WGS) entry which is preliminary data.</text>
</comment>
<evidence type="ECO:0000259" key="7">
    <source>
        <dbReference type="Pfam" id="PF01120"/>
    </source>
</evidence>
<evidence type="ECO:0000256" key="5">
    <source>
        <dbReference type="ARBA" id="ARBA00022801"/>
    </source>
</evidence>
<comment type="similarity">
    <text evidence="2">Belongs to the glycosyl hydrolase 29 family.</text>
</comment>
<dbReference type="GO" id="GO:0004560">
    <property type="term" value="F:alpha-L-fucosidase activity"/>
    <property type="evidence" value="ECO:0007669"/>
    <property type="project" value="InterPro"/>
</dbReference>
<dbReference type="GO" id="GO:0016139">
    <property type="term" value="P:glycoside catabolic process"/>
    <property type="evidence" value="ECO:0007669"/>
    <property type="project" value="TreeGrafter"/>
</dbReference>
<dbReference type="Proteomes" id="UP000675781">
    <property type="component" value="Unassembled WGS sequence"/>
</dbReference>